<protein>
    <submittedName>
        <fullName evidence="4">Fibronectin type III domain containing 10</fullName>
    </submittedName>
</protein>
<sequence>MSGHCSPLLSWVTLLLCLSSVTHQVSAIWRPASSQRERRGVNTRDQPYSQVALLPVKSRGAEFDSEQQDGPNGVSLALDKRTAISKRAVSEKAASEADAGPLCAYRVLEDGKEGRLCFRHTQVDVTCPSGTCRQVRSPGGHLVANMLSNGSVLLQWTHDGRGRSHNPGNLGVPSGAPELTASPTAGGDGETVPTPPKSPSRGQQKQKGGFRMSCWWNGSYTQFECASIILGSSCRDFLLTELHENVPYRICLQPLWTVWDGAETGKPHGNKMKTTAEIWDGAGCVDFSVSPSGMQDIVIAMTTVGGAICVMLVIICLLVAYITENIMSPSVQHTLAARHSTRSHNTHL</sequence>
<evidence type="ECO:0000256" key="1">
    <source>
        <dbReference type="SAM" id="MobiDB-lite"/>
    </source>
</evidence>
<dbReference type="RefSeq" id="XP_037387921.1">
    <property type="nucleotide sequence ID" value="XM_037532024.1"/>
</dbReference>
<evidence type="ECO:0000256" key="2">
    <source>
        <dbReference type="SAM" id="Phobius"/>
    </source>
</evidence>
<keyword evidence="2" id="KW-0812">Transmembrane</keyword>
<dbReference type="PANTHER" id="PTHR39233:SF1">
    <property type="entry name" value="FIBRONECTIN TYPE III DOMAIN-CONTAINING PROTEIN 10"/>
    <property type="match status" value="1"/>
</dbReference>
<evidence type="ECO:0000256" key="3">
    <source>
        <dbReference type="SAM" id="SignalP"/>
    </source>
</evidence>
<dbReference type="RefSeq" id="XP_037387920.1">
    <property type="nucleotide sequence ID" value="XM_037532023.1"/>
</dbReference>
<reference evidence="4" key="2">
    <citation type="submission" date="2025-08" db="UniProtKB">
        <authorList>
            <consortium name="Ensembl"/>
        </authorList>
    </citation>
    <scope>IDENTIFICATION</scope>
</reference>
<evidence type="ECO:0000313" key="5">
    <source>
        <dbReference type="Proteomes" id="UP001501920"/>
    </source>
</evidence>
<dbReference type="GeneID" id="108414684"/>
<name>A0AAR2LDT6_PYGNA</name>
<keyword evidence="2" id="KW-1133">Transmembrane helix</keyword>
<organism evidence="4 5">
    <name type="scientific">Pygocentrus nattereri</name>
    <name type="common">Red-bellied piranha</name>
    <dbReference type="NCBI Taxonomy" id="42514"/>
    <lineage>
        <taxon>Eukaryota</taxon>
        <taxon>Metazoa</taxon>
        <taxon>Chordata</taxon>
        <taxon>Craniata</taxon>
        <taxon>Vertebrata</taxon>
        <taxon>Euteleostomi</taxon>
        <taxon>Actinopterygii</taxon>
        <taxon>Neopterygii</taxon>
        <taxon>Teleostei</taxon>
        <taxon>Ostariophysi</taxon>
        <taxon>Characiformes</taxon>
        <taxon>Characoidei</taxon>
        <taxon>Pygocentrus</taxon>
    </lineage>
</organism>
<reference evidence="4" key="3">
    <citation type="submission" date="2025-09" db="UniProtKB">
        <authorList>
            <consortium name="Ensembl"/>
        </authorList>
    </citation>
    <scope>IDENTIFICATION</scope>
</reference>
<dbReference type="Pfam" id="PF17742">
    <property type="entry name" value="Fndc10"/>
    <property type="match status" value="2"/>
</dbReference>
<feature type="transmembrane region" description="Helical" evidence="2">
    <location>
        <begin position="297"/>
        <end position="322"/>
    </location>
</feature>
<keyword evidence="5" id="KW-1185">Reference proteome</keyword>
<feature type="chain" id="PRO_5043467814" evidence="3">
    <location>
        <begin position="28"/>
        <end position="348"/>
    </location>
</feature>
<reference evidence="4 5" key="1">
    <citation type="submission" date="2020-10" db="EMBL/GenBank/DDBJ databases">
        <title>Pygocentrus nattereri (red-bellied piranha) genome, fPygNat1, primary haplotype.</title>
        <authorList>
            <person name="Myers G."/>
            <person name="Meyer A."/>
            <person name="Karagic N."/>
            <person name="Pippel M."/>
            <person name="Winkler S."/>
            <person name="Tracey A."/>
            <person name="Wood J."/>
            <person name="Formenti G."/>
            <person name="Howe K."/>
            <person name="Fedrigo O."/>
            <person name="Jarvis E.D."/>
        </authorList>
    </citation>
    <scope>NUCLEOTIDE SEQUENCE [LARGE SCALE GENOMIC DNA]</scope>
</reference>
<dbReference type="GeneTree" id="ENSGT00550000076432"/>
<accession>A0AAR2LDT6</accession>
<dbReference type="Ensembl" id="ENSPNAT00000052724.1">
    <property type="protein sequence ID" value="ENSPNAP00000072551.1"/>
    <property type="gene ID" value="ENSPNAG00000035021.1"/>
</dbReference>
<dbReference type="InterPro" id="IPR034446">
    <property type="entry name" value="Fndc10"/>
</dbReference>
<dbReference type="AlphaFoldDB" id="A0AAR2LDT6"/>
<feature type="signal peptide" evidence="3">
    <location>
        <begin position="1"/>
        <end position="27"/>
    </location>
</feature>
<proteinExistence type="predicted"/>
<keyword evidence="2" id="KW-0472">Membrane</keyword>
<evidence type="ECO:0000313" key="4">
    <source>
        <dbReference type="Ensembl" id="ENSPNAP00000072551.1"/>
    </source>
</evidence>
<dbReference type="Proteomes" id="UP001501920">
    <property type="component" value="Chromosome 21"/>
</dbReference>
<dbReference type="PANTHER" id="PTHR39233">
    <property type="entry name" value="FIBRONECTIN TYPE III DOMAIN-CONTAINING PROTEIN 10"/>
    <property type="match status" value="1"/>
</dbReference>
<keyword evidence="3" id="KW-0732">Signal</keyword>
<feature type="region of interest" description="Disordered" evidence="1">
    <location>
        <begin position="158"/>
        <end position="207"/>
    </location>
</feature>